<dbReference type="GO" id="GO:0009887">
    <property type="term" value="P:animal organ morphogenesis"/>
    <property type="evidence" value="ECO:0007669"/>
    <property type="project" value="TreeGrafter"/>
</dbReference>
<keyword evidence="4 5" id="KW-0539">Nucleus</keyword>
<dbReference type="InterPro" id="IPR051770">
    <property type="entry name" value="Forkhead_box_regulator"/>
</dbReference>
<reference evidence="8 9" key="1">
    <citation type="submission" date="2020-11" db="EMBL/GenBank/DDBJ databases">
        <authorList>
            <person name="Wallbank WR R."/>
            <person name="Pardo Diaz C."/>
            <person name="Kozak K."/>
            <person name="Martin S."/>
            <person name="Jiggins C."/>
            <person name="Moest M."/>
            <person name="Warren A I."/>
            <person name="Generalovic N T."/>
            <person name="Byers J.R.P. K."/>
            <person name="Montejo-Kovacevich G."/>
            <person name="Yen C E."/>
        </authorList>
    </citation>
    <scope>NUCLEOTIDE SEQUENCE [LARGE SCALE GENOMIC DNA]</scope>
</reference>
<dbReference type="SMART" id="SM00339">
    <property type="entry name" value="FH"/>
    <property type="match status" value="1"/>
</dbReference>
<accession>A0A7R8ULL7</accession>
<evidence type="ECO:0000259" key="7">
    <source>
        <dbReference type="PROSITE" id="PS50039"/>
    </source>
</evidence>
<dbReference type="PROSITE" id="PS50039">
    <property type="entry name" value="FORK_HEAD_3"/>
    <property type="match status" value="1"/>
</dbReference>
<evidence type="ECO:0000256" key="2">
    <source>
        <dbReference type="ARBA" id="ARBA00022473"/>
    </source>
</evidence>
<dbReference type="InterPro" id="IPR030456">
    <property type="entry name" value="TF_fork_head_CS_2"/>
</dbReference>
<evidence type="ECO:0000256" key="3">
    <source>
        <dbReference type="ARBA" id="ARBA00023125"/>
    </source>
</evidence>
<evidence type="ECO:0000256" key="6">
    <source>
        <dbReference type="SAM" id="MobiDB-lite"/>
    </source>
</evidence>
<feature type="compositionally biased region" description="Low complexity" evidence="6">
    <location>
        <begin position="174"/>
        <end position="197"/>
    </location>
</feature>
<evidence type="ECO:0000313" key="8">
    <source>
        <dbReference type="EMBL" id="CAD7082898.1"/>
    </source>
</evidence>
<evidence type="ECO:0000256" key="4">
    <source>
        <dbReference type="ARBA" id="ARBA00023242"/>
    </source>
</evidence>
<feature type="region of interest" description="Disordered" evidence="6">
    <location>
        <begin position="127"/>
        <end position="212"/>
    </location>
</feature>
<dbReference type="PANTHER" id="PTHR46262">
    <property type="entry name" value="FORKHEAD BOX PROTEIN BINIOU"/>
    <property type="match status" value="1"/>
</dbReference>
<keyword evidence="2" id="KW-0217">Developmental protein</keyword>
<dbReference type="PROSITE" id="PS00658">
    <property type="entry name" value="FORK_HEAD_2"/>
    <property type="match status" value="1"/>
</dbReference>
<dbReference type="GO" id="GO:0000981">
    <property type="term" value="F:DNA-binding transcription factor activity, RNA polymerase II-specific"/>
    <property type="evidence" value="ECO:0007669"/>
    <property type="project" value="TreeGrafter"/>
</dbReference>
<keyword evidence="3 5" id="KW-0238">DNA-binding</keyword>
<organism evidence="8 9">
    <name type="scientific">Hermetia illucens</name>
    <name type="common">Black soldier fly</name>
    <dbReference type="NCBI Taxonomy" id="343691"/>
    <lineage>
        <taxon>Eukaryota</taxon>
        <taxon>Metazoa</taxon>
        <taxon>Ecdysozoa</taxon>
        <taxon>Arthropoda</taxon>
        <taxon>Hexapoda</taxon>
        <taxon>Insecta</taxon>
        <taxon>Pterygota</taxon>
        <taxon>Neoptera</taxon>
        <taxon>Endopterygota</taxon>
        <taxon>Diptera</taxon>
        <taxon>Brachycera</taxon>
        <taxon>Stratiomyomorpha</taxon>
        <taxon>Stratiomyidae</taxon>
        <taxon>Hermetiinae</taxon>
        <taxon>Hermetia</taxon>
    </lineage>
</organism>
<evidence type="ECO:0000256" key="1">
    <source>
        <dbReference type="ARBA" id="ARBA00004123"/>
    </source>
</evidence>
<dbReference type="Pfam" id="PF00250">
    <property type="entry name" value="Forkhead"/>
    <property type="match status" value="1"/>
</dbReference>
<feature type="region of interest" description="Disordered" evidence="6">
    <location>
        <begin position="369"/>
        <end position="395"/>
    </location>
</feature>
<dbReference type="Proteomes" id="UP000594454">
    <property type="component" value="Chromosome 2"/>
</dbReference>
<feature type="domain" description="Fork-head" evidence="7">
    <location>
        <begin position="210"/>
        <end position="306"/>
    </location>
</feature>
<dbReference type="GO" id="GO:0000978">
    <property type="term" value="F:RNA polymerase II cis-regulatory region sequence-specific DNA binding"/>
    <property type="evidence" value="ECO:0007669"/>
    <property type="project" value="TreeGrafter"/>
</dbReference>
<feature type="compositionally biased region" description="Polar residues" evidence="6">
    <location>
        <begin position="151"/>
        <end position="168"/>
    </location>
</feature>
<gene>
    <name evidence="8" type="ORF">HERILL_LOCUS5899</name>
</gene>
<dbReference type="InParanoid" id="A0A7R8ULL7"/>
<dbReference type="InterPro" id="IPR001766">
    <property type="entry name" value="Fork_head_dom"/>
</dbReference>
<comment type="subcellular location">
    <subcellularLocation>
        <location evidence="1 5">Nucleus</location>
    </subcellularLocation>
</comment>
<sequence>MIKLEDHVDSSSAARMYRNFASNVSDFQPTSICDQRIIDSQEDAEHNETKIQFLPSQSYSNPTSYPQIIQMPPITAIPQPAATSHIIKTTLSSYHPKQSNIPQEITGNQTSTIKYCPSAHIDSVHSMETESSACSSSNNNNMSPTSTENTVSTITRIPVESSTNNNGRITEIVPYPSSSSPSRSSKSQTEQQTTPPDTTKKSSGTRRPEKPAMSYINMIAMAIRESPQKKLTLSEIYNCLKNRFDFFRGNYVGWKNSVRHNLSLNECFVKIPKTMGLSKPSKGHYWTIDQKSEYMFEDESSLRRRPRGFRRKHQIKSYASGNGFFADTGVYNASLTDISSSYAAQTTYAYDYPPAGSYSESWAHTTNTLPQYTHLPHNPIQSSSPPPASVQSGANSSLDFGNYQYNSGHYSSNLDNGIRTMSISLPPVSHMSGTTSTGAIMDRKPYGAALTPPIPTPPLHLSNFNPSANPYLETKYCNTYSPQNS</sequence>
<feature type="compositionally biased region" description="Low complexity" evidence="6">
    <location>
        <begin position="129"/>
        <end position="150"/>
    </location>
</feature>
<dbReference type="FunFam" id="1.10.10.10:FF:000071">
    <property type="entry name" value="Forkhead box F1"/>
    <property type="match status" value="1"/>
</dbReference>
<dbReference type="SUPFAM" id="SSF46785">
    <property type="entry name" value="Winged helix' DNA-binding domain"/>
    <property type="match status" value="1"/>
</dbReference>
<dbReference type="PRINTS" id="PR00053">
    <property type="entry name" value="FORKHEAD"/>
</dbReference>
<evidence type="ECO:0000256" key="5">
    <source>
        <dbReference type="PROSITE-ProRule" id="PRU00089"/>
    </source>
</evidence>
<dbReference type="GO" id="GO:0001710">
    <property type="term" value="P:mesodermal cell fate commitment"/>
    <property type="evidence" value="ECO:0007669"/>
    <property type="project" value="UniProtKB-ARBA"/>
</dbReference>
<dbReference type="PANTHER" id="PTHR46262:SF2">
    <property type="entry name" value="FORKHEAD BOX PROTEIN BINIOU"/>
    <property type="match status" value="1"/>
</dbReference>
<name>A0A7R8ULL7_HERIL</name>
<evidence type="ECO:0000313" key="9">
    <source>
        <dbReference type="Proteomes" id="UP000594454"/>
    </source>
</evidence>
<dbReference type="AlphaFoldDB" id="A0A7R8ULL7"/>
<dbReference type="Gene3D" id="1.10.10.10">
    <property type="entry name" value="Winged helix-like DNA-binding domain superfamily/Winged helix DNA-binding domain"/>
    <property type="match status" value="1"/>
</dbReference>
<dbReference type="GO" id="GO:0005634">
    <property type="term" value="C:nucleus"/>
    <property type="evidence" value="ECO:0007669"/>
    <property type="project" value="UniProtKB-SubCell"/>
</dbReference>
<dbReference type="InterPro" id="IPR036390">
    <property type="entry name" value="WH_DNA-bd_sf"/>
</dbReference>
<dbReference type="InterPro" id="IPR036388">
    <property type="entry name" value="WH-like_DNA-bd_sf"/>
</dbReference>
<proteinExistence type="predicted"/>
<dbReference type="EMBL" id="LR899010">
    <property type="protein sequence ID" value="CAD7082898.1"/>
    <property type="molecule type" value="Genomic_DNA"/>
</dbReference>
<protein>
    <recommendedName>
        <fullName evidence="7">Fork-head domain-containing protein</fullName>
    </recommendedName>
</protein>
<keyword evidence="9" id="KW-1185">Reference proteome</keyword>
<dbReference type="OrthoDB" id="5954824at2759"/>
<feature type="DNA-binding region" description="Fork-head" evidence="5">
    <location>
        <begin position="210"/>
        <end position="306"/>
    </location>
</feature>